<comment type="caution">
    <text evidence="2">The sequence shown here is derived from an EMBL/GenBank/DDBJ whole genome shotgun (WGS) entry which is preliminary data.</text>
</comment>
<evidence type="ECO:0000313" key="3">
    <source>
        <dbReference type="Proteomes" id="UP001063166"/>
    </source>
</evidence>
<name>A0A9P3UM96_LYOSH</name>
<protein>
    <submittedName>
        <fullName evidence="2">Uncharacterized protein</fullName>
    </submittedName>
</protein>
<evidence type="ECO:0000256" key="1">
    <source>
        <dbReference type="SAM" id="MobiDB-lite"/>
    </source>
</evidence>
<proteinExistence type="predicted"/>
<organism evidence="2 3">
    <name type="scientific">Lyophyllum shimeji</name>
    <name type="common">Hon-shimeji</name>
    <name type="synonym">Tricholoma shimeji</name>
    <dbReference type="NCBI Taxonomy" id="47721"/>
    <lineage>
        <taxon>Eukaryota</taxon>
        <taxon>Fungi</taxon>
        <taxon>Dikarya</taxon>
        <taxon>Basidiomycota</taxon>
        <taxon>Agaricomycotina</taxon>
        <taxon>Agaricomycetes</taxon>
        <taxon>Agaricomycetidae</taxon>
        <taxon>Agaricales</taxon>
        <taxon>Tricholomatineae</taxon>
        <taxon>Lyophyllaceae</taxon>
        <taxon>Lyophyllum</taxon>
    </lineage>
</organism>
<sequence>MSGSSTKRTPDDRRPPGSSESTTLVSAASCGSKWIYRLQISALPPPFTILILTIVSITHQAAPAWTDRTDQQSGKHTLRTAWTRSPVTNRLLTPSSIERRIPMDEDHEGWGLCGAISLLQDILNSVTDGPHELPTCWTFTFRSKASRTRISRNDRRKQLRGDAQVGAAERFEDALLEAQLFIVRGCTGGLSRRLGCSLNRVAHDDINCLLIIFPSNLFYEREPTSGKAHFNPERQYKSADEIRMRQRIHTWSRAKAWLPHTMHGLRDKGSPTCDVREVLANYRLGVKRGERLECHNLGGWEGRGKARREFELAERPQDEMRTAGMVVLKARNKPWDVFTGSAYIKGD</sequence>
<dbReference type="AlphaFoldDB" id="A0A9P3UM96"/>
<dbReference type="Proteomes" id="UP001063166">
    <property type="component" value="Unassembled WGS sequence"/>
</dbReference>
<feature type="region of interest" description="Disordered" evidence="1">
    <location>
        <begin position="1"/>
        <end position="24"/>
    </location>
</feature>
<keyword evidence="3" id="KW-1185">Reference proteome</keyword>
<dbReference type="EMBL" id="BRPK01000008">
    <property type="protein sequence ID" value="GLB40194.1"/>
    <property type="molecule type" value="Genomic_DNA"/>
</dbReference>
<evidence type="ECO:0000313" key="2">
    <source>
        <dbReference type="EMBL" id="GLB40194.1"/>
    </source>
</evidence>
<reference evidence="2" key="1">
    <citation type="submission" date="2022-07" db="EMBL/GenBank/DDBJ databases">
        <title>The genome of Lyophyllum shimeji provides insight into the initial evolution of ectomycorrhizal fungal genome.</title>
        <authorList>
            <person name="Kobayashi Y."/>
            <person name="Shibata T."/>
            <person name="Hirakawa H."/>
            <person name="Shigenobu S."/>
            <person name="Nishiyama T."/>
            <person name="Yamada A."/>
            <person name="Hasebe M."/>
            <person name="Kawaguchi M."/>
        </authorList>
    </citation>
    <scope>NUCLEOTIDE SEQUENCE</scope>
    <source>
        <strain evidence="2">AT787</strain>
    </source>
</reference>
<gene>
    <name evidence="2" type="ORF">LshimejAT787_0800650</name>
</gene>
<accession>A0A9P3UM96</accession>